<evidence type="ECO:0008006" key="2">
    <source>
        <dbReference type="Google" id="ProtNLM"/>
    </source>
</evidence>
<accession>A0A8D9PEE0</accession>
<dbReference type="EMBL" id="BK029940">
    <property type="protein sequence ID" value="DAD55745.1"/>
    <property type="molecule type" value="Genomic_DNA"/>
</dbReference>
<organism evidence="1">
    <name type="scientific">Bacteriophage sp</name>
    <dbReference type="NCBI Taxonomy" id="38018"/>
    <lineage>
        <taxon>Viruses</taxon>
    </lineage>
</organism>
<protein>
    <recommendedName>
        <fullName evidence="2">Nuclease</fullName>
    </recommendedName>
</protein>
<sequence>MNYSIKFVKSICIYDAESIINNFEQGWKPEGVDGHHPDIVSVSRVVEIKFENDARLMKYIKSLQELSKYDIIVMAAESHLATYTLNKNEHRWEKKIGGTVRWFNFVSNQWINI</sequence>
<reference evidence="1" key="1">
    <citation type="journal article" date="2021" name="Proc. Natl. Acad. Sci. U.S.A.">
        <title>A Catalog of Tens of Thousands of Viruses from Human Metagenomes Reveals Hidden Associations with Chronic Diseases.</title>
        <authorList>
            <person name="Tisza M.J."/>
            <person name="Buck C.B."/>
        </authorList>
    </citation>
    <scope>NUCLEOTIDE SEQUENCE</scope>
    <source>
        <strain evidence="1">CtOZu12</strain>
    </source>
</reference>
<evidence type="ECO:0000313" key="1">
    <source>
        <dbReference type="EMBL" id="DAD55745.1"/>
    </source>
</evidence>
<name>A0A8D9PEE0_9VIRU</name>
<proteinExistence type="predicted"/>